<evidence type="ECO:0000256" key="3">
    <source>
        <dbReference type="ARBA" id="ARBA00022777"/>
    </source>
</evidence>
<feature type="compositionally biased region" description="Basic and acidic residues" evidence="4">
    <location>
        <begin position="19"/>
        <end position="42"/>
    </location>
</feature>
<dbReference type="InterPro" id="IPR018484">
    <property type="entry name" value="FGGY_N"/>
</dbReference>
<organism evidence="7">
    <name type="scientific">Palpitomonas bilix</name>
    <dbReference type="NCBI Taxonomy" id="652834"/>
    <lineage>
        <taxon>Eukaryota</taxon>
        <taxon>Eukaryota incertae sedis</taxon>
    </lineage>
</organism>
<proteinExistence type="inferred from homology"/>
<dbReference type="PANTHER" id="PTHR10196">
    <property type="entry name" value="SUGAR KINASE"/>
    <property type="match status" value="1"/>
</dbReference>
<dbReference type="Pfam" id="PF02782">
    <property type="entry name" value="FGGY_C"/>
    <property type="match status" value="1"/>
</dbReference>
<feature type="domain" description="Carbohydrate kinase FGGY N-terminal" evidence="5">
    <location>
        <begin position="62"/>
        <end position="215"/>
    </location>
</feature>
<evidence type="ECO:0000256" key="1">
    <source>
        <dbReference type="ARBA" id="ARBA00009156"/>
    </source>
</evidence>
<dbReference type="Gene3D" id="3.30.420.40">
    <property type="match status" value="2"/>
</dbReference>
<accession>A0A7S3DJM2</accession>
<reference evidence="7" key="1">
    <citation type="submission" date="2021-01" db="EMBL/GenBank/DDBJ databases">
        <authorList>
            <person name="Corre E."/>
            <person name="Pelletier E."/>
            <person name="Niang G."/>
            <person name="Scheremetjew M."/>
            <person name="Finn R."/>
            <person name="Kale V."/>
            <person name="Holt S."/>
            <person name="Cochrane G."/>
            <person name="Meng A."/>
            <person name="Brown T."/>
            <person name="Cohen L."/>
        </authorList>
    </citation>
    <scope>NUCLEOTIDE SEQUENCE</scope>
    <source>
        <strain evidence="7">NIES-2562</strain>
    </source>
</reference>
<feature type="region of interest" description="Disordered" evidence="4">
    <location>
        <begin position="227"/>
        <end position="263"/>
    </location>
</feature>
<evidence type="ECO:0000256" key="4">
    <source>
        <dbReference type="SAM" id="MobiDB-lite"/>
    </source>
</evidence>
<evidence type="ECO:0000313" key="7">
    <source>
        <dbReference type="EMBL" id="CAE0259987.1"/>
    </source>
</evidence>
<protein>
    <recommendedName>
        <fullName evidence="8">Glycerol kinase</fullName>
    </recommendedName>
</protein>
<dbReference type="InterPro" id="IPR018485">
    <property type="entry name" value="FGGY_C"/>
</dbReference>
<dbReference type="PANTHER" id="PTHR10196:SF57">
    <property type="entry name" value="XYLULOSE KINASE"/>
    <property type="match status" value="1"/>
</dbReference>
<dbReference type="AlphaFoldDB" id="A0A7S3DJM2"/>
<keyword evidence="3" id="KW-0418">Kinase</keyword>
<keyword evidence="2" id="KW-0808">Transferase</keyword>
<dbReference type="InterPro" id="IPR043129">
    <property type="entry name" value="ATPase_NBD"/>
</dbReference>
<comment type="similarity">
    <text evidence="1">Belongs to the FGGY kinase family.</text>
</comment>
<gene>
    <name evidence="7" type="ORF">PBIL07802_LOCUS22263</name>
</gene>
<feature type="domain" description="Carbohydrate kinase FGGY C-terminal" evidence="6">
    <location>
        <begin position="269"/>
        <end position="488"/>
    </location>
</feature>
<evidence type="ECO:0000259" key="5">
    <source>
        <dbReference type="Pfam" id="PF00370"/>
    </source>
</evidence>
<name>A0A7S3DJM2_9EUKA</name>
<dbReference type="GO" id="GO:0005997">
    <property type="term" value="P:xylulose metabolic process"/>
    <property type="evidence" value="ECO:0007669"/>
    <property type="project" value="TreeGrafter"/>
</dbReference>
<dbReference type="Pfam" id="PF00370">
    <property type="entry name" value="FGGY_N"/>
    <property type="match status" value="1"/>
</dbReference>
<dbReference type="SUPFAM" id="SSF53067">
    <property type="entry name" value="Actin-like ATPase domain"/>
    <property type="match status" value="2"/>
</dbReference>
<dbReference type="EMBL" id="HBIB01034248">
    <property type="protein sequence ID" value="CAE0259987.1"/>
    <property type="molecule type" value="Transcribed_RNA"/>
</dbReference>
<feature type="region of interest" description="Disordered" evidence="4">
    <location>
        <begin position="1"/>
        <end position="42"/>
    </location>
</feature>
<dbReference type="GO" id="GO:0005829">
    <property type="term" value="C:cytosol"/>
    <property type="evidence" value="ECO:0007669"/>
    <property type="project" value="TreeGrafter"/>
</dbReference>
<feature type="compositionally biased region" description="Basic and acidic residues" evidence="4">
    <location>
        <begin position="1"/>
        <end position="11"/>
    </location>
</feature>
<evidence type="ECO:0008006" key="8">
    <source>
        <dbReference type="Google" id="ProtNLM"/>
    </source>
</evidence>
<sequence>MLSESMHKKTNCEWVEEREEGREERGEEEKDGTEVEWRESYEGEDGRREAARSFVEYYLAVNRCPIWLDSSTAEEVKKLEERIGQEEVFEKTGSTPQRRFSALQVAKVMKDDPNMREKVGCVSLVSSFIASILLGKVAPIDISDGSGMNILDIRTGEWDAEIGHALGIDTAIFGRPALSSCVLGNISAQFRRRYKVSASCKIVAATGDNPSSLAGLLSAVNDGDWAGGRGGHDRSSVCSGGDIEGSDEQEYSSSSSRMGREGGSEERVFISMGTSDTIFGQMSKLPGRQACTTSAHVFFNPNSTTAKYEDGATYMGLVCLSNGSLLREHLREELSDALARKGGQEALSWRDFGEVVMKEMEAKQEGGSAKLDKCILRLDAVETDSQLAKLGVGEWRIGAHIDMEKQERSAEYVLHVLIGQFLLLRRQAENIGLFSPSSGLVTVVGGAAQNEALLQLLANVFDRPIARLVQKDGASQSVNAAALGAAVRSASVLTGRRAYASGLISKVVCYPNMQIASQLFKDFNSIIAQ</sequence>
<evidence type="ECO:0000259" key="6">
    <source>
        <dbReference type="Pfam" id="PF02782"/>
    </source>
</evidence>
<dbReference type="GO" id="GO:0004856">
    <property type="term" value="F:D-xylulokinase activity"/>
    <property type="evidence" value="ECO:0007669"/>
    <property type="project" value="TreeGrafter"/>
</dbReference>
<evidence type="ECO:0000256" key="2">
    <source>
        <dbReference type="ARBA" id="ARBA00022679"/>
    </source>
</evidence>